<keyword evidence="2" id="KW-0472">Membrane</keyword>
<feature type="compositionally biased region" description="Basic and acidic residues" evidence="1">
    <location>
        <begin position="1"/>
        <end position="23"/>
    </location>
</feature>
<feature type="transmembrane region" description="Helical" evidence="2">
    <location>
        <begin position="619"/>
        <end position="643"/>
    </location>
</feature>
<proteinExistence type="predicted"/>
<evidence type="ECO:0000313" key="3">
    <source>
        <dbReference type="EMBL" id="OMH83838.1"/>
    </source>
</evidence>
<name>A0A1R1PSA5_ZANCU</name>
<gene>
    <name evidence="3" type="ORF">AX774_g2648</name>
</gene>
<keyword evidence="2" id="KW-0812">Transmembrane</keyword>
<dbReference type="EMBL" id="LSSK01000299">
    <property type="protein sequence ID" value="OMH83838.1"/>
    <property type="molecule type" value="Genomic_DNA"/>
</dbReference>
<reference evidence="4" key="1">
    <citation type="submission" date="2017-01" db="EMBL/GenBank/DDBJ databases">
        <authorList>
            <person name="Wang Y."/>
            <person name="White M."/>
            <person name="Kvist S."/>
            <person name="Moncalvo J.-M."/>
        </authorList>
    </citation>
    <scope>NUCLEOTIDE SEQUENCE [LARGE SCALE GENOMIC DNA]</scope>
    <source>
        <strain evidence="4">COL-18-3</strain>
    </source>
</reference>
<feature type="region of interest" description="Disordered" evidence="1">
    <location>
        <begin position="1"/>
        <end position="40"/>
    </location>
</feature>
<dbReference type="InterPro" id="IPR036305">
    <property type="entry name" value="RGS_sf"/>
</dbReference>
<feature type="region of interest" description="Disordered" evidence="1">
    <location>
        <begin position="273"/>
        <end position="314"/>
    </location>
</feature>
<keyword evidence="2" id="KW-1133">Transmembrane helix</keyword>
<feature type="transmembrane region" description="Helical" evidence="2">
    <location>
        <begin position="540"/>
        <end position="560"/>
    </location>
</feature>
<dbReference type="AlphaFoldDB" id="A0A1R1PSA5"/>
<organism evidence="3 4">
    <name type="scientific">Zancudomyces culisetae</name>
    <name type="common">Gut fungus</name>
    <name type="synonym">Smittium culisetae</name>
    <dbReference type="NCBI Taxonomy" id="1213189"/>
    <lineage>
        <taxon>Eukaryota</taxon>
        <taxon>Fungi</taxon>
        <taxon>Fungi incertae sedis</taxon>
        <taxon>Zoopagomycota</taxon>
        <taxon>Kickxellomycotina</taxon>
        <taxon>Harpellomycetes</taxon>
        <taxon>Harpellales</taxon>
        <taxon>Legeriomycetaceae</taxon>
        <taxon>Zancudomyces</taxon>
    </lineage>
</organism>
<sequence>MNKNKLQEQDEDNSRTLENKAEGTDQLMYGMPFIGEGSGDRRDRQYMLSLAEKVVSDIEEDELRRIEEEEPKVGFRKENAGNKKANRRSSNSIESEGRGDYDRQSYFYENGESTQFFDTRLWRRISKTLPNAVRDPLDFNELEKDEIQRNMNKREVESETSSSQQLYPMGLSLSKIIHQDGEWSTQGGGREKGTGRVIPGGLTERDWMYLQDHNLRNGGLPTLEQVLQKKTYAPLSFRDFAVHCSVRQPEARKWLEFYLAAVAHEKMCISYQKKKERGGRGSRENGRDEEYEDDRESNGERVGRKKTNASLSSEEKKNMMKEVLQIQGAAESIFLRYFRAALIPTGQTEWDETEKEGFGGGSKKKLASEMRRMFNRPIEFMSNALAVGGRPTVTLGPGGQDPNARFIHMNDRSKYMSEKQLPYGFGGGEFDRMGRQKSMYKSQVIYYMPWPPEILSKIELQLSRGNASLDPHLFSEAIMYAYEILDVYYFTVFVREGTSRNVTHAHCVIRVAFACLLLLFGFCYPLTLILSDASPIVNRLWCIIPLLVGWWNMGVGFSGADLLLSLTSKYQSPVPKTQSGKPGGGLGYRGASWKNAWFSTRNSIDRTATRMVYINSLKWFSVSMLFAVICCVILCSVPGRIIYTN</sequence>
<protein>
    <recommendedName>
        <fullName evidence="5">RGS domain-containing protein</fullName>
    </recommendedName>
</protein>
<dbReference type="OrthoDB" id="5584247at2759"/>
<keyword evidence="4" id="KW-1185">Reference proteome</keyword>
<dbReference type="SUPFAM" id="SSF48097">
    <property type="entry name" value="Regulator of G-protein signaling, RGS"/>
    <property type="match status" value="1"/>
</dbReference>
<evidence type="ECO:0000256" key="1">
    <source>
        <dbReference type="SAM" id="MobiDB-lite"/>
    </source>
</evidence>
<dbReference type="Proteomes" id="UP000188320">
    <property type="component" value="Unassembled WGS sequence"/>
</dbReference>
<feature type="compositionally biased region" description="Basic and acidic residues" evidence="1">
    <location>
        <begin position="278"/>
        <end position="288"/>
    </location>
</feature>
<feature type="transmembrane region" description="Helical" evidence="2">
    <location>
        <begin position="508"/>
        <end position="528"/>
    </location>
</feature>
<evidence type="ECO:0000256" key="2">
    <source>
        <dbReference type="SAM" id="Phobius"/>
    </source>
</evidence>
<comment type="caution">
    <text evidence="3">The sequence shown here is derived from an EMBL/GenBank/DDBJ whole genome shotgun (WGS) entry which is preliminary data.</text>
</comment>
<accession>A0A1R1PSA5</accession>
<evidence type="ECO:0000313" key="4">
    <source>
        <dbReference type="Proteomes" id="UP000188320"/>
    </source>
</evidence>
<evidence type="ECO:0008006" key="5">
    <source>
        <dbReference type="Google" id="ProtNLM"/>
    </source>
</evidence>
<feature type="region of interest" description="Disordered" evidence="1">
    <location>
        <begin position="74"/>
        <end position="99"/>
    </location>
</feature>